<gene>
    <name evidence="2" type="ORF">ITP53_03435</name>
</gene>
<keyword evidence="1" id="KW-0812">Transmembrane</keyword>
<keyword evidence="1" id="KW-1133">Transmembrane helix</keyword>
<dbReference type="EMBL" id="JADOGI010000006">
    <property type="protein sequence ID" value="MBF8184809.1"/>
    <property type="molecule type" value="Genomic_DNA"/>
</dbReference>
<comment type="caution">
    <text evidence="2">The sequence shown here is derived from an EMBL/GenBank/DDBJ whole genome shotgun (WGS) entry which is preliminary data.</text>
</comment>
<name>A0A931A4U9_9ACTN</name>
<feature type="transmembrane region" description="Helical" evidence="1">
    <location>
        <begin position="38"/>
        <end position="56"/>
    </location>
</feature>
<dbReference type="RefSeq" id="WP_195893802.1">
    <property type="nucleotide sequence ID" value="NZ_JADOGI010000006.1"/>
</dbReference>
<organism evidence="2 3">
    <name type="scientific">Nonomuraea cypriaca</name>
    <dbReference type="NCBI Taxonomy" id="1187855"/>
    <lineage>
        <taxon>Bacteria</taxon>
        <taxon>Bacillati</taxon>
        <taxon>Actinomycetota</taxon>
        <taxon>Actinomycetes</taxon>
        <taxon>Streptosporangiales</taxon>
        <taxon>Streptosporangiaceae</taxon>
        <taxon>Nonomuraea</taxon>
    </lineage>
</organism>
<protein>
    <submittedName>
        <fullName evidence="2">Uncharacterized protein</fullName>
    </submittedName>
</protein>
<dbReference type="Proteomes" id="UP000605361">
    <property type="component" value="Unassembled WGS sequence"/>
</dbReference>
<evidence type="ECO:0000256" key="1">
    <source>
        <dbReference type="SAM" id="Phobius"/>
    </source>
</evidence>
<reference evidence="2" key="1">
    <citation type="submission" date="2020-11" db="EMBL/GenBank/DDBJ databases">
        <title>Whole-genome analyses of Nonomuraea sp. K274.</title>
        <authorList>
            <person name="Veyisoglu A."/>
        </authorList>
    </citation>
    <scope>NUCLEOTIDE SEQUENCE</scope>
    <source>
        <strain evidence="2">K274</strain>
    </source>
</reference>
<dbReference type="AlphaFoldDB" id="A0A931A4U9"/>
<evidence type="ECO:0000313" key="3">
    <source>
        <dbReference type="Proteomes" id="UP000605361"/>
    </source>
</evidence>
<proteinExistence type="predicted"/>
<evidence type="ECO:0000313" key="2">
    <source>
        <dbReference type="EMBL" id="MBF8184809.1"/>
    </source>
</evidence>
<accession>A0A931A4U9</accession>
<keyword evidence="3" id="KW-1185">Reference proteome</keyword>
<keyword evidence="1" id="KW-0472">Membrane</keyword>
<sequence>MRVLIGVWSWAAGHRIAWGVLAAVVWTALVYLFVDNMVIALLCGAAFGAVSAATLPPPPSSS</sequence>